<keyword evidence="3" id="KW-1185">Reference proteome</keyword>
<protein>
    <submittedName>
        <fullName evidence="2">Uncharacterized protein</fullName>
    </submittedName>
</protein>
<name>A0A0X3TY07_9RHOB</name>
<feature type="region of interest" description="Disordered" evidence="1">
    <location>
        <begin position="26"/>
        <end position="45"/>
    </location>
</feature>
<dbReference type="STRING" id="1685378.AVO44_13870"/>
<proteinExistence type="predicted"/>
<sequence length="83" mass="9231">MTLFDDPRGPARGFVVLDTGCSPLNRPRANRLNPEGRFGDPADDRKTWTPIIVTRKHTGPTRGAIEIPSRLMQLDLGLLMDFA</sequence>
<evidence type="ECO:0000313" key="2">
    <source>
        <dbReference type="EMBL" id="KUJ78240.1"/>
    </source>
</evidence>
<organism evidence="2 3">
    <name type="scientific">Ruegeria profundi</name>
    <dbReference type="NCBI Taxonomy" id="1685378"/>
    <lineage>
        <taxon>Bacteria</taxon>
        <taxon>Pseudomonadati</taxon>
        <taxon>Pseudomonadota</taxon>
        <taxon>Alphaproteobacteria</taxon>
        <taxon>Rhodobacterales</taxon>
        <taxon>Roseobacteraceae</taxon>
        <taxon>Ruegeria</taxon>
    </lineage>
</organism>
<comment type="caution">
    <text evidence="2">The sequence shown here is derived from an EMBL/GenBank/DDBJ whole genome shotgun (WGS) entry which is preliminary data.</text>
</comment>
<dbReference type="EMBL" id="LQBP01000007">
    <property type="protein sequence ID" value="KUJ78240.1"/>
    <property type="molecule type" value="Genomic_DNA"/>
</dbReference>
<evidence type="ECO:0000256" key="1">
    <source>
        <dbReference type="SAM" id="MobiDB-lite"/>
    </source>
</evidence>
<dbReference type="Proteomes" id="UP000053690">
    <property type="component" value="Unassembled WGS sequence"/>
</dbReference>
<dbReference type="AlphaFoldDB" id="A0A0X3TY07"/>
<evidence type="ECO:0000313" key="3">
    <source>
        <dbReference type="Proteomes" id="UP000053690"/>
    </source>
</evidence>
<reference evidence="3" key="1">
    <citation type="submission" date="2015-12" db="EMBL/GenBank/DDBJ databases">
        <authorList>
            <person name="Zhang G."/>
            <person name="Stingl U."/>
        </authorList>
    </citation>
    <scope>NUCLEOTIDE SEQUENCE [LARGE SCALE GENOMIC DNA]</scope>
    <source>
        <strain evidence="3">ZGT108</strain>
    </source>
</reference>
<gene>
    <name evidence="2" type="ORF">AVO44_13870</name>
</gene>
<accession>A0A0X3TY07</accession>